<accession>A0A1Z1WMV2</accession>
<keyword evidence="3" id="KW-1185">Reference proteome</keyword>
<feature type="compositionally biased region" description="Low complexity" evidence="1">
    <location>
        <begin position="1"/>
        <end position="18"/>
    </location>
</feature>
<protein>
    <submittedName>
        <fullName evidence="2">Uncharacterized protein</fullName>
    </submittedName>
</protein>
<evidence type="ECO:0000313" key="2">
    <source>
        <dbReference type="EMBL" id="ARX87728.1"/>
    </source>
</evidence>
<dbReference type="EMBL" id="CP021748">
    <property type="protein sequence ID" value="ARX87728.1"/>
    <property type="molecule type" value="Genomic_DNA"/>
</dbReference>
<dbReference type="AlphaFoldDB" id="A0A1Z1WMV2"/>
<dbReference type="Proteomes" id="UP000195880">
    <property type="component" value="Chromosome"/>
</dbReference>
<evidence type="ECO:0000313" key="3">
    <source>
        <dbReference type="Proteomes" id="UP000195880"/>
    </source>
</evidence>
<organism evidence="2 3">
    <name type="scientific">Streptomyces alboflavus</name>
    <dbReference type="NCBI Taxonomy" id="67267"/>
    <lineage>
        <taxon>Bacteria</taxon>
        <taxon>Bacillati</taxon>
        <taxon>Actinomycetota</taxon>
        <taxon>Actinomycetes</taxon>
        <taxon>Kitasatosporales</taxon>
        <taxon>Streptomycetaceae</taxon>
        <taxon>Streptomyces</taxon>
    </lineage>
</organism>
<proteinExistence type="predicted"/>
<name>A0A1Z1WMV2_9ACTN</name>
<reference evidence="2 3" key="1">
    <citation type="submission" date="2017-05" db="EMBL/GenBank/DDBJ databases">
        <title>Streptomyces alboflavus Genome sequencing and assembly.</title>
        <authorList>
            <person name="Wang Y."/>
            <person name="Du B."/>
            <person name="Ding Y."/>
            <person name="Liu H."/>
            <person name="Hou Q."/>
            <person name="Liu K."/>
            <person name="Wang C."/>
            <person name="Yao L."/>
        </authorList>
    </citation>
    <scope>NUCLEOTIDE SEQUENCE [LARGE SCALE GENOMIC DNA]</scope>
    <source>
        <strain evidence="2 3">MDJK44</strain>
    </source>
</reference>
<dbReference type="KEGG" id="salf:SMD44_07210"/>
<feature type="region of interest" description="Disordered" evidence="1">
    <location>
        <begin position="1"/>
        <end position="24"/>
    </location>
</feature>
<sequence length="178" mass="18952">MAARSASSARSSGSRTGAPLASKPRTNLPTFRSFVASRRPIFIWPVSKAVSVPGLPLAAQCRTASEPCVRSRSSGVTALPFDFDIFLRSGSRIHPEIAVCRQGSVSCPVWARRTVANSQVRMISWACGRRSIGKRRANRSGSASCRPAICGVSEEVAQVSMTSGSPVKPCGLSRWEGS</sequence>
<gene>
    <name evidence="2" type="ORF">SMD44_07210</name>
</gene>
<evidence type="ECO:0000256" key="1">
    <source>
        <dbReference type="SAM" id="MobiDB-lite"/>
    </source>
</evidence>